<reference evidence="18 19" key="1">
    <citation type="submission" date="2018-11" db="EMBL/GenBank/DDBJ databases">
        <authorList>
            <consortium name="Pathogen Informatics"/>
        </authorList>
    </citation>
    <scope>NUCLEOTIDE SEQUENCE [LARGE SCALE GENOMIC DNA]</scope>
    <source>
        <strain>Denwood</strain>
        <strain evidence="19">Zambia</strain>
    </source>
</reference>
<evidence type="ECO:0000256" key="12">
    <source>
        <dbReference type="ARBA" id="ARBA00023266"/>
    </source>
</evidence>
<evidence type="ECO:0000256" key="10">
    <source>
        <dbReference type="ARBA" id="ARBA00022898"/>
    </source>
</evidence>
<evidence type="ECO:0000256" key="16">
    <source>
        <dbReference type="ARBA" id="ARBA00032693"/>
    </source>
</evidence>
<dbReference type="InterPro" id="IPR015424">
    <property type="entry name" value="PyrdxlP-dep_Trfase"/>
</dbReference>
<evidence type="ECO:0000256" key="14">
    <source>
        <dbReference type="ARBA" id="ARBA00030669"/>
    </source>
</evidence>
<dbReference type="Gene3D" id="3.40.640.10">
    <property type="entry name" value="Type I PLP-dependent aspartate aminotransferase-like (Major domain)"/>
    <property type="match status" value="1"/>
</dbReference>
<keyword evidence="19" id="KW-1185">Reference proteome</keyword>
<organism evidence="18 19">
    <name type="scientific">Schistosoma mattheei</name>
    <dbReference type="NCBI Taxonomy" id="31246"/>
    <lineage>
        <taxon>Eukaryota</taxon>
        <taxon>Metazoa</taxon>
        <taxon>Spiralia</taxon>
        <taxon>Lophotrochozoa</taxon>
        <taxon>Platyhelminthes</taxon>
        <taxon>Trematoda</taxon>
        <taxon>Digenea</taxon>
        <taxon>Strigeidida</taxon>
        <taxon>Schistosomatoidea</taxon>
        <taxon>Schistosomatidae</taxon>
        <taxon>Schistosoma</taxon>
    </lineage>
</organism>
<dbReference type="GO" id="GO:0000049">
    <property type="term" value="F:tRNA binding"/>
    <property type="evidence" value="ECO:0007669"/>
    <property type="project" value="UniProtKB-KW"/>
</dbReference>
<comment type="subunit">
    <text evidence="13">Homotetramer formed by a catalytic dimer and a non-catalytic dimer serving as a binding platform that orients tRNASec for catalysis. Each tetramer binds the CCA ends of two tRNAs which point to the active sites of the catalytic dimer.</text>
</comment>
<feature type="non-terminal residue" evidence="18">
    <location>
        <position position="92"/>
    </location>
</feature>
<evidence type="ECO:0000313" key="18">
    <source>
        <dbReference type="EMBL" id="VDP84109.1"/>
    </source>
</evidence>
<keyword evidence="11" id="KW-0648">Protein biosynthesis</keyword>
<dbReference type="InterPro" id="IPR019872">
    <property type="entry name" value="Sec-tRNA_Se_transferase"/>
</dbReference>
<evidence type="ECO:0000256" key="6">
    <source>
        <dbReference type="ARBA" id="ARBA00021963"/>
    </source>
</evidence>
<keyword evidence="10" id="KW-0663">Pyridoxal phosphate</keyword>
<dbReference type="GO" id="GO:0001717">
    <property type="term" value="P:conversion of seryl-tRNAsec to selenocys-tRNAsec"/>
    <property type="evidence" value="ECO:0007669"/>
    <property type="project" value="InterPro"/>
</dbReference>
<dbReference type="GO" id="GO:0001514">
    <property type="term" value="P:selenocysteine incorporation"/>
    <property type="evidence" value="ECO:0007669"/>
    <property type="project" value="TreeGrafter"/>
</dbReference>
<evidence type="ECO:0000256" key="7">
    <source>
        <dbReference type="ARBA" id="ARBA00022555"/>
    </source>
</evidence>
<keyword evidence="8" id="KW-0808">Transferase</keyword>
<comment type="function">
    <text evidence="2">Converts O-phosphoseryl-tRNA(Sec) to selenocysteinyl-tRNA(Sec) required for selenoprotein biosynthesis.</text>
</comment>
<comment type="catalytic activity">
    <reaction evidence="17">
        <text>O-phospho-L-seryl-tRNA(Sec) + selenophosphate + H2O = L-selenocysteinyl-tRNA(Sec) + 2 phosphate</text>
        <dbReference type="Rhea" id="RHEA:25041"/>
        <dbReference type="Rhea" id="RHEA-COMP:9743"/>
        <dbReference type="Rhea" id="RHEA-COMP:9947"/>
        <dbReference type="ChEBI" id="CHEBI:15377"/>
        <dbReference type="ChEBI" id="CHEBI:16144"/>
        <dbReference type="ChEBI" id="CHEBI:43474"/>
        <dbReference type="ChEBI" id="CHEBI:78551"/>
        <dbReference type="ChEBI" id="CHEBI:78573"/>
        <dbReference type="EC" id="2.9.1.2"/>
    </reaction>
</comment>
<dbReference type="AlphaFoldDB" id="A0A183Q3B1"/>
<comment type="cofactor">
    <cofactor evidence="1">
        <name>pyridoxal 5'-phosphate</name>
        <dbReference type="ChEBI" id="CHEBI:597326"/>
    </cofactor>
</comment>
<evidence type="ECO:0000256" key="9">
    <source>
        <dbReference type="ARBA" id="ARBA00022884"/>
    </source>
</evidence>
<evidence type="ECO:0000256" key="15">
    <source>
        <dbReference type="ARBA" id="ARBA00032048"/>
    </source>
</evidence>
<dbReference type="InterPro" id="IPR008829">
    <property type="entry name" value="SepSecS/SepCysS"/>
</dbReference>
<evidence type="ECO:0000256" key="11">
    <source>
        <dbReference type="ARBA" id="ARBA00022917"/>
    </source>
</evidence>
<evidence type="ECO:0000256" key="2">
    <source>
        <dbReference type="ARBA" id="ARBA00002552"/>
    </source>
</evidence>
<evidence type="ECO:0000256" key="1">
    <source>
        <dbReference type="ARBA" id="ARBA00001933"/>
    </source>
</evidence>
<dbReference type="EC" id="2.9.1.2" evidence="5"/>
<dbReference type="PANTHER" id="PTHR12944">
    <property type="entry name" value="SOLUBLE LIVER ANTIGEN/LIVER PANCREAS ANTIGEN"/>
    <property type="match status" value="1"/>
</dbReference>
<dbReference type="Pfam" id="PF05889">
    <property type="entry name" value="SepSecS"/>
    <property type="match status" value="1"/>
</dbReference>
<evidence type="ECO:0000256" key="8">
    <source>
        <dbReference type="ARBA" id="ARBA00022679"/>
    </source>
</evidence>
<dbReference type="Proteomes" id="UP000269396">
    <property type="component" value="Unassembled WGS sequence"/>
</dbReference>
<keyword evidence="9" id="KW-0694">RNA-binding</keyword>
<dbReference type="EMBL" id="UZAL01046296">
    <property type="protein sequence ID" value="VDP84109.1"/>
    <property type="molecule type" value="Genomic_DNA"/>
</dbReference>
<dbReference type="STRING" id="31246.A0A183Q3B1"/>
<evidence type="ECO:0000256" key="17">
    <source>
        <dbReference type="ARBA" id="ARBA00048808"/>
    </source>
</evidence>
<gene>
    <name evidence="18" type="ORF">SMTD_LOCUS21097</name>
</gene>
<proteinExistence type="inferred from homology"/>
<dbReference type="InterPro" id="IPR015421">
    <property type="entry name" value="PyrdxlP-dep_Trfase_major"/>
</dbReference>
<dbReference type="SUPFAM" id="SSF53383">
    <property type="entry name" value="PLP-dependent transferases"/>
    <property type="match status" value="1"/>
</dbReference>
<keyword evidence="7" id="KW-0820">tRNA-binding</keyword>
<name>A0A183Q3B1_9TREM</name>
<comment type="similarity">
    <text evidence="4">Belongs to the SepSecS family.</text>
</comment>
<dbReference type="GO" id="GO:0098621">
    <property type="term" value="F:O-phosphoseryl-tRNA(Sec) selenium transferase activity"/>
    <property type="evidence" value="ECO:0007669"/>
    <property type="project" value="UniProtKB-EC"/>
</dbReference>
<protein>
    <recommendedName>
        <fullName evidence="6">O-phosphoseryl-tRNA(Sec) selenium transferase</fullName>
        <ecNumber evidence="5">2.9.1.2</ecNumber>
    </recommendedName>
    <alternativeName>
        <fullName evidence="14">Selenocysteine synthase</fullName>
    </alternativeName>
    <alternativeName>
        <fullName evidence="15">Selenocysteinyl-tRNA(Sec) synthase</fullName>
    </alternativeName>
    <alternativeName>
        <fullName evidence="16">Sep-tRNA:Sec-tRNA synthase</fullName>
    </alternativeName>
</protein>
<dbReference type="PANTHER" id="PTHR12944:SF2">
    <property type="entry name" value="O-PHOSPHOSERYL-TRNA(SEC) SELENIUM TRANSFERASE"/>
    <property type="match status" value="1"/>
</dbReference>
<evidence type="ECO:0000256" key="4">
    <source>
        <dbReference type="ARBA" id="ARBA00007037"/>
    </source>
</evidence>
<keyword evidence="12" id="KW-0711">Selenium</keyword>
<sequence length="92" mass="10176">MPEHRLPRCAMLSGIGDDSSNQPIDLLYVQSTDKNLMVPVGGAVIAGFSTDLVDFVAKLYPGEPSVSTNPVKSPYIRFLSSQFRKQHPRQEK</sequence>
<evidence type="ECO:0000256" key="5">
    <source>
        <dbReference type="ARBA" id="ARBA00012464"/>
    </source>
</evidence>
<evidence type="ECO:0000256" key="3">
    <source>
        <dbReference type="ARBA" id="ARBA00004822"/>
    </source>
</evidence>
<accession>A0A183Q3B1</accession>
<evidence type="ECO:0000256" key="13">
    <source>
        <dbReference type="ARBA" id="ARBA00026053"/>
    </source>
</evidence>
<comment type="pathway">
    <text evidence="3">Aminoacyl-tRNA biosynthesis; selenocysteinyl-tRNA(Sec) biosynthesis; selenocysteinyl-tRNA(Sec) from L-seryl-tRNA(Sec) (archaeal/eukaryal route): step 2/2.</text>
</comment>
<evidence type="ECO:0000313" key="19">
    <source>
        <dbReference type="Proteomes" id="UP000269396"/>
    </source>
</evidence>